<gene>
    <name evidence="2" type="ORF">SAMN06265379_101150</name>
</gene>
<dbReference type="InterPro" id="IPR025684">
    <property type="entry name" value="SprA_N_dom"/>
</dbReference>
<protein>
    <submittedName>
        <fullName evidence="2">Cell surface protein SprA</fullName>
    </submittedName>
</protein>
<keyword evidence="3" id="KW-1185">Reference proteome</keyword>
<dbReference type="InterPro" id="IPR026377">
    <property type="entry name" value="Cell_surface_SprA"/>
</dbReference>
<evidence type="ECO:0000313" key="3">
    <source>
        <dbReference type="Proteomes" id="UP000319040"/>
    </source>
</evidence>
<dbReference type="EMBL" id="FXTB01000001">
    <property type="protein sequence ID" value="SMO34343.1"/>
    <property type="molecule type" value="Genomic_DNA"/>
</dbReference>
<organism evidence="2 3">
    <name type="scientific">Saccharicrinis carchari</name>
    <dbReference type="NCBI Taxonomy" id="1168039"/>
    <lineage>
        <taxon>Bacteria</taxon>
        <taxon>Pseudomonadati</taxon>
        <taxon>Bacteroidota</taxon>
        <taxon>Bacteroidia</taxon>
        <taxon>Marinilabiliales</taxon>
        <taxon>Marinilabiliaceae</taxon>
        <taxon>Saccharicrinis</taxon>
    </lineage>
</organism>
<proteinExistence type="predicted"/>
<dbReference type="Proteomes" id="UP000319040">
    <property type="component" value="Unassembled WGS sequence"/>
</dbReference>
<evidence type="ECO:0000313" key="2">
    <source>
        <dbReference type="EMBL" id="SMO34343.1"/>
    </source>
</evidence>
<accession>A0A521AHT6</accession>
<dbReference type="NCBIfam" id="TIGR04189">
    <property type="entry name" value="surface_SprA"/>
    <property type="match status" value="1"/>
</dbReference>
<dbReference type="Pfam" id="PF14349">
    <property type="entry name" value="SprA_N"/>
    <property type="match status" value="2"/>
</dbReference>
<evidence type="ECO:0000259" key="1">
    <source>
        <dbReference type="Pfam" id="PF14349"/>
    </source>
</evidence>
<name>A0A521AHT6_SACCC</name>
<reference evidence="2 3" key="1">
    <citation type="submission" date="2017-05" db="EMBL/GenBank/DDBJ databases">
        <authorList>
            <person name="Varghese N."/>
            <person name="Submissions S."/>
        </authorList>
    </citation>
    <scope>NUCLEOTIDE SEQUENCE [LARGE SCALE GENOMIC DNA]</scope>
    <source>
        <strain evidence="2 3">DSM 27040</strain>
    </source>
</reference>
<feature type="domain" description="Gliding motility protein SprA N-terminal" evidence="1">
    <location>
        <begin position="1107"/>
        <end position="1611"/>
    </location>
</feature>
<sequence>MLKNLNKVFPYILISAFIVTLFAGSGFLEVRADTNFADPFIIPGNQNIQQQPDSAQLKQGSRFAPIEKQSNNPFLHPEQEKSMELATPQNLQYTTQYDAKTGKVHLYRKIGNLNVKLPYTMTLEEYNDEQTRNSMISYWESRARLAEENDKFNIFNPNINIGAGELGNIFGSNLINIKPQGMAELKIGVTRNKIDNPTLQENLRKTTTFDFQEKIQMNIQGNIGDKLKLGINYNTEATFEFENEMKLEYEGKEDDIIQSIEAGNVSLPLPGTLITGSQSLFGVKTEMQFGKLSVTSVFSQQKGETSVMDIQGGAQQQEYELPINEYDKNRHFFLSNYFRDLYNDAQSNYPLLSKISVTRIEVWITNRAGQFDEARNILALMDLGETGSRNLRNTTEWGTSPYAPPANDANGVYSKLNNTYSSVRDINRVTQDFSGTQLINGRDYEKIENARLLSPSEYTLNSRLGFISLNMSLNADEVLAVAYEYDYNGQTYQVGEFAGDGIESTQTLFLKMLKSTNLTPTVKQTWDLMMKNIYAIGAYQVNREDFVFDVVYVDDSTGALINYLPDEGNLEGKLLLSLMELDKLNEAYDPIPDGTFDYIENQTIYPQNGRVIFPVLEPFGSHLLQLFGGDENDPRWKKYGYQALYDSTQTLATQNAEKNKFRLKGQYKSSTGSEISLNAQNIPQGSVIVTAGGIKLVENVDYTVDYSFGTVKIINQGLLGSGSPIQVSLESQSLFNLQTKTLMGTHLNYQFNKDFNFGGTIMHLRERPLTQKVSIGDEPIANTIYGFNTSYFTESQVITNLLNNIPLLQVKEPSSISFEGEFAQLIPGHPDVIKNEGEAYIDDFEGTKISIDMRNWTAWNLASTPQGQTDLFPNAHLINDLSAGFERAKAAWYIIDPLFSRDNQYTPSHVRNDLDLQSNHFSREVFIKEIFPNQDVATGTPTNIPVLNFAYYPKERGPYNFTTDLDINGNLINPETRWGGIQRRVETSDFEAANIEFIEFWMMDPFVYDENPEKAGDLYFNLGNISEDVLSDSRKFFEQGMPGPGEPFDVDSTAWGLIPTKQSLVSAFSNDPDARLRQDVGLNGLNSEQERTFYKEFIEGIETLRAAGALSEAAYNGIMNDPAADDYHYFRGSDFDRDKVSILDRYKNFNGPEGNSVPSEYSPESYATASISTPNMEDINRDNTLSENESYYQYKVSLDPNNMEVGTNYITDVREAEVELKNKKTERVKWYQFRIPISLPDTTIGNIQDMRSIRFMRMFMHNFRDTTILRFATLDLVRSEWRKYTNDLSENETILGDEETQFETGAVNIEENANRSPINYVLPPGIDRIIDPANPQLRELNEQSISLKVSDMPKNSRRAVFKTMNMDMRQYGRLKMEVHAEEFVEGSIGNNNVRAFIRLGSDSRNNYYEYEIPLEMTPHGATSARDIWPVNNRFDFAFSALQGVKLKRNQNGAPVNEVYTAKDDENNRNWVKIKGNPNLSNVRNIMIGVRSVAEGKVVTFETWFNELRLTDFNEEGGWAANARMNIKLSDLGNVSLAGNTHTVGFGSIEKNVMERSQEDFYQYDIATNLELGKFTGAKSRLSIPFYFGYSKEVASPDYYPLDPDIPLDVALDNAGSSAQRDSIKKMSQDVVKRKSVNFTNVRLMPKSNQSKIYDVANLSATYSYNITTARNVNTEERVAKDYRGVLAYNFNNRPKVYEPFKKSKALNGEAFKLIKDFNFYLMPTQLSYRNEMLRQYNQEQLRNVNNPNFSIPITVRKDFNWNRYFDLRYNLTKQLKFDFKSVTNARIDEPLSVLVVDKNLKDDYTVWKDSVMSNIMNGGRVTNYQHNFNASYKVPIDKLPYLDWTNTTVRYSGMYRWQTAPQSTNESIEWGNTISNSNNIQGSVQLNLKSLYNRSGYLKGLSRKYGGRNPRSRSSNKQTVRYNKEGIDLKKGQSYIINHKLRSNDAKARMYDANGRTARGESITIDQNKIEFIPAVDYENARVMVTGTREDQSTILGTIADYTAMLATGVKSISVNYTETNGTILPGYLPESKFLGSSTYNGFNAPGYGFIAGWQDRDFARKAAERGWVTVDTINQAYVMTHQEDFTIKSTIEPIDGLRIDLTANRRYSNNMNEYYYKQGDSFQAYNMRENGNFTMTFNLINTAFEKVSKTGIYESKTYNEFLQNRQILASKLARKRVGLVDPATNELYDPLPKDGKAGGNGYGLNSQEVLIPAFLAAYSGKDANNIFTDLFPTILKMHPNWRVTYNGLTKIKPVKKLIKTFEITHGYRSTYSVGSFVSNSDYNSNSGDGISWIRNLQDNFISEHQVNSVSLNEMFMPLIGFNITWVNNLTTKIENKRTRTINLSLSNNQIIENHNNDLTIGVGYRFDKMDLILGSKAGAKKMSSDLNLRVDFSMKDNIAIFRRIEDGVNQLTSGRKINTLKVTADYVLSDRFNMQVFYDRAVTSPYISSSYPTSNSNFGVSFRFSLTQ</sequence>
<feature type="domain" description="Gliding motility protein SprA N-terminal" evidence="1">
    <location>
        <begin position="121"/>
        <end position="372"/>
    </location>
</feature>